<keyword evidence="13" id="KW-1185">Reference proteome</keyword>
<dbReference type="PANTHER" id="PTHR46179:SF13">
    <property type="entry name" value="C2H2-TYPE DOMAIN-CONTAINING PROTEIN"/>
    <property type="match status" value="1"/>
</dbReference>
<feature type="region of interest" description="Disordered" evidence="10">
    <location>
        <begin position="196"/>
        <end position="248"/>
    </location>
</feature>
<dbReference type="Proteomes" id="UP000728032">
    <property type="component" value="Unassembled WGS sequence"/>
</dbReference>
<evidence type="ECO:0000256" key="5">
    <source>
        <dbReference type="ARBA" id="ARBA00022833"/>
    </source>
</evidence>
<keyword evidence="7" id="KW-0804">Transcription</keyword>
<dbReference type="InterPro" id="IPR013087">
    <property type="entry name" value="Znf_C2H2_type"/>
</dbReference>
<dbReference type="InterPro" id="IPR036236">
    <property type="entry name" value="Znf_C2H2_sf"/>
</dbReference>
<dbReference type="PROSITE" id="PS50157">
    <property type="entry name" value="ZINC_FINGER_C2H2_2"/>
    <property type="match status" value="6"/>
</dbReference>
<keyword evidence="3" id="KW-0677">Repeat</keyword>
<dbReference type="SMART" id="SM00355">
    <property type="entry name" value="ZnF_C2H2"/>
    <property type="match status" value="7"/>
</dbReference>
<reference evidence="12" key="1">
    <citation type="submission" date="2020-11" db="EMBL/GenBank/DDBJ databases">
        <authorList>
            <person name="Tran Van P."/>
        </authorList>
    </citation>
    <scope>NUCLEOTIDE SEQUENCE</scope>
</reference>
<feature type="region of interest" description="Disordered" evidence="10">
    <location>
        <begin position="406"/>
        <end position="432"/>
    </location>
</feature>
<dbReference type="PROSITE" id="PS00028">
    <property type="entry name" value="ZINC_FINGER_C2H2_1"/>
    <property type="match status" value="6"/>
</dbReference>
<feature type="compositionally biased region" description="Basic and acidic residues" evidence="10">
    <location>
        <begin position="218"/>
        <end position="228"/>
    </location>
</feature>
<feature type="non-terminal residue" evidence="12">
    <location>
        <position position="1"/>
    </location>
</feature>
<comment type="subcellular location">
    <subcellularLocation>
        <location evidence="1">Nucleus</location>
    </subcellularLocation>
</comment>
<dbReference type="GO" id="GO:0008270">
    <property type="term" value="F:zinc ion binding"/>
    <property type="evidence" value="ECO:0007669"/>
    <property type="project" value="UniProtKB-KW"/>
</dbReference>
<evidence type="ECO:0000256" key="6">
    <source>
        <dbReference type="ARBA" id="ARBA00023015"/>
    </source>
</evidence>
<dbReference type="EMBL" id="CAJPVJ010024619">
    <property type="protein sequence ID" value="CAG2178820.1"/>
    <property type="molecule type" value="Genomic_DNA"/>
</dbReference>
<keyword evidence="5" id="KW-0862">Zinc</keyword>
<organism evidence="12">
    <name type="scientific">Oppiella nova</name>
    <dbReference type="NCBI Taxonomy" id="334625"/>
    <lineage>
        <taxon>Eukaryota</taxon>
        <taxon>Metazoa</taxon>
        <taxon>Ecdysozoa</taxon>
        <taxon>Arthropoda</taxon>
        <taxon>Chelicerata</taxon>
        <taxon>Arachnida</taxon>
        <taxon>Acari</taxon>
        <taxon>Acariformes</taxon>
        <taxon>Sarcoptiformes</taxon>
        <taxon>Oribatida</taxon>
        <taxon>Brachypylina</taxon>
        <taxon>Oppioidea</taxon>
        <taxon>Oppiidae</taxon>
        <taxon>Oppiella</taxon>
    </lineage>
</organism>
<evidence type="ECO:0000256" key="2">
    <source>
        <dbReference type="ARBA" id="ARBA00022723"/>
    </source>
</evidence>
<dbReference type="OrthoDB" id="2687452at2759"/>
<feature type="domain" description="C2H2-type" evidence="11">
    <location>
        <begin position="288"/>
        <end position="319"/>
    </location>
</feature>
<proteinExistence type="predicted"/>
<evidence type="ECO:0000256" key="8">
    <source>
        <dbReference type="ARBA" id="ARBA00023242"/>
    </source>
</evidence>
<dbReference type="PANTHER" id="PTHR46179">
    <property type="entry name" value="ZINC FINGER PROTEIN"/>
    <property type="match status" value="1"/>
</dbReference>
<keyword evidence="2" id="KW-0479">Metal-binding</keyword>
<dbReference type="AlphaFoldDB" id="A0A7R9MKA3"/>
<name>A0A7R9MKA3_9ACAR</name>
<feature type="domain" description="C2H2-type" evidence="11">
    <location>
        <begin position="259"/>
        <end position="288"/>
    </location>
</feature>
<dbReference type="GO" id="GO:0005634">
    <property type="term" value="C:nucleus"/>
    <property type="evidence" value="ECO:0007669"/>
    <property type="project" value="UniProtKB-SubCell"/>
</dbReference>
<dbReference type="InterPro" id="IPR051061">
    <property type="entry name" value="Zinc_finger_trans_reg"/>
</dbReference>
<keyword evidence="6" id="KW-0805">Transcription regulation</keyword>
<evidence type="ECO:0000259" key="11">
    <source>
        <dbReference type="PROSITE" id="PS50157"/>
    </source>
</evidence>
<evidence type="ECO:0000313" key="12">
    <source>
        <dbReference type="EMBL" id="CAD7661684.1"/>
    </source>
</evidence>
<evidence type="ECO:0000256" key="1">
    <source>
        <dbReference type="ARBA" id="ARBA00004123"/>
    </source>
</evidence>
<dbReference type="GO" id="GO:0006357">
    <property type="term" value="P:regulation of transcription by RNA polymerase II"/>
    <property type="evidence" value="ECO:0007669"/>
    <property type="project" value="TreeGrafter"/>
</dbReference>
<gene>
    <name evidence="12" type="ORF">ONB1V03_LOCUS18244</name>
</gene>
<feature type="non-terminal residue" evidence="12">
    <location>
        <position position="555"/>
    </location>
</feature>
<dbReference type="SUPFAM" id="SSF57667">
    <property type="entry name" value="beta-beta-alpha zinc fingers"/>
    <property type="match status" value="2"/>
</dbReference>
<accession>A0A7R9MKA3</accession>
<dbReference type="Gene3D" id="3.30.160.60">
    <property type="entry name" value="Classic Zinc Finger"/>
    <property type="match status" value="5"/>
</dbReference>
<keyword evidence="4 9" id="KW-0863">Zinc-finger</keyword>
<keyword evidence="8" id="KW-0539">Nucleus</keyword>
<evidence type="ECO:0000256" key="9">
    <source>
        <dbReference type="PROSITE-ProRule" id="PRU00042"/>
    </source>
</evidence>
<evidence type="ECO:0000256" key="10">
    <source>
        <dbReference type="SAM" id="MobiDB-lite"/>
    </source>
</evidence>
<feature type="domain" description="C2H2-type" evidence="11">
    <location>
        <begin position="507"/>
        <end position="537"/>
    </location>
</feature>
<evidence type="ECO:0000256" key="7">
    <source>
        <dbReference type="ARBA" id="ARBA00023163"/>
    </source>
</evidence>
<sequence>QYFTRFGDKTQTVVHLDDRLREEIRDLNAFYDTSCLVLVDKLPSNCCRRSDDCMSSESITDALFQSDHKTKCHMNGQSKDVIIGDIVGGSGGVSDPMATNGLKIADKCLDKVDDSCAKSERKYVCDYMSCDKSYTDISHLKRHQLIHSGRVYRCGCDGCSATFTSPQYLDRHVKRQHPKYQCDCKTGIITSRGHQQMKAKTNDKGMEDVVEPFTTKPTESRSQKKMPEECDWSDEDMDDNSEPKGSASVSKYRKVDGKYICDINSCHKKYADRRSLREHQMSHSGKRFYCYIENCCKHFAHKSSLRIHLKTGNHVFGQPFACVYECGFNINDRKGLEEHIMSCPSTELQVKPMNDQTVNTMSDKSVPQKTHHSVDISLPMNSTSEVMDSKDEDYFDFDMGFDMNGDNDSSADEEPIANRISDKTSDKLSTNEQKVSELSGGQHSLRCDFEGCSAKFNSKHNLLCHKRIHIGKDLVCGFIGCDFKTKINSNLHRHKQIHRSATETETYVCDYIGCGKEFSNRSYLLVHKRSVHSGRRYACEWPGCSSTFTCPRNLT</sequence>
<feature type="domain" description="C2H2-type" evidence="11">
    <location>
        <begin position="152"/>
        <end position="177"/>
    </location>
</feature>
<feature type="compositionally biased region" description="Acidic residues" evidence="10">
    <location>
        <begin position="229"/>
        <end position="240"/>
    </location>
</feature>
<evidence type="ECO:0000256" key="4">
    <source>
        <dbReference type="ARBA" id="ARBA00022771"/>
    </source>
</evidence>
<feature type="domain" description="C2H2-type" evidence="11">
    <location>
        <begin position="123"/>
        <end position="152"/>
    </location>
</feature>
<evidence type="ECO:0000256" key="3">
    <source>
        <dbReference type="ARBA" id="ARBA00022737"/>
    </source>
</evidence>
<feature type="domain" description="C2H2-type" evidence="11">
    <location>
        <begin position="445"/>
        <end position="474"/>
    </location>
</feature>
<dbReference type="EMBL" id="OC939444">
    <property type="protein sequence ID" value="CAD7661684.1"/>
    <property type="molecule type" value="Genomic_DNA"/>
</dbReference>
<dbReference type="Pfam" id="PF00096">
    <property type="entry name" value="zf-C2H2"/>
    <property type="match status" value="2"/>
</dbReference>
<protein>
    <recommendedName>
        <fullName evidence="11">C2H2-type domain-containing protein</fullName>
    </recommendedName>
</protein>
<dbReference type="FunFam" id="3.30.160.60:FF:000125">
    <property type="entry name" value="Putative zinc finger protein 143"/>
    <property type="match status" value="1"/>
</dbReference>
<evidence type="ECO:0000313" key="13">
    <source>
        <dbReference type="Proteomes" id="UP000728032"/>
    </source>
</evidence>